<feature type="domain" description="F-box" evidence="2">
    <location>
        <begin position="69"/>
        <end position="116"/>
    </location>
</feature>
<sequence length="519" mass="58056">MTVTPFSVHVRAAVIEQTERTRSRSKADIERLIEESESKITSLESLELCDRERARVAALRYLISPICTFPVELLAEIFGLAIHDDTHIKDAFRVSQVCSDWRRVAHGTPELWNRNFCVYPPSIDSDEFCAGGLKDWLARSAPLPVPITWCGRARKIISCRSSEEVLRVASRWRSLDFECTSPRWLVSRLAECQLENLEALALTIPSTTDPSIVLAFTVPRLRKLSLLIHSDVLPILVMPWAQLVDLTLDCRVHRQLDITFDLLAQCPNLVRASVSTGLGLPGAARDVFALNHLRSVRVFIRYSASAGHSASFLDCVSVPVLEQLCLNYRDLGLNISDWTDTHFPAFLLRTPTITALELQYSALTPDELRVALHHTPCLERLTLRYCTRCVDDTLIDALHYKGGLTPLVPHLHHLVLELMLPVSGLADIMASMIASRWWTDTELASNPDPPAVARWTIVCLEGYLESRFVDIIAGLQRKGNEIEGLTQYPVQGCLTKSLAEFGCLLANIIVIPSPAHPYA</sequence>
<name>A0AAD7AR57_9AGAR</name>
<dbReference type="AlphaFoldDB" id="A0AAD7AR57"/>
<feature type="coiled-coil region" evidence="1">
    <location>
        <begin position="15"/>
        <end position="46"/>
    </location>
</feature>
<dbReference type="Gene3D" id="1.20.1280.50">
    <property type="match status" value="1"/>
</dbReference>
<dbReference type="InterPro" id="IPR036047">
    <property type="entry name" value="F-box-like_dom_sf"/>
</dbReference>
<keyword evidence="1" id="KW-0175">Coiled coil</keyword>
<protein>
    <recommendedName>
        <fullName evidence="2">F-box domain-containing protein</fullName>
    </recommendedName>
</protein>
<reference evidence="3" key="1">
    <citation type="submission" date="2023-03" db="EMBL/GenBank/DDBJ databases">
        <title>Massive genome expansion in bonnet fungi (Mycena s.s.) driven by repeated elements and novel gene families across ecological guilds.</title>
        <authorList>
            <consortium name="Lawrence Berkeley National Laboratory"/>
            <person name="Harder C.B."/>
            <person name="Miyauchi S."/>
            <person name="Viragh M."/>
            <person name="Kuo A."/>
            <person name="Thoen E."/>
            <person name="Andreopoulos B."/>
            <person name="Lu D."/>
            <person name="Skrede I."/>
            <person name="Drula E."/>
            <person name="Henrissat B."/>
            <person name="Morin E."/>
            <person name="Kohler A."/>
            <person name="Barry K."/>
            <person name="LaButti K."/>
            <person name="Morin E."/>
            <person name="Salamov A."/>
            <person name="Lipzen A."/>
            <person name="Mereny Z."/>
            <person name="Hegedus B."/>
            <person name="Baldrian P."/>
            <person name="Stursova M."/>
            <person name="Weitz H."/>
            <person name="Taylor A."/>
            <person name="Grigoriev I.V."/>
            <person name="Nagy L.G."/>
            <person name="Martin F."/>
            <person name="Kauserud H."/>
        </authorList>
    </citation>
    <scope>NUCLEOTIDE SEQUENCE</scope>
    <source>
        <strain evidence="3">CBHHK002</strain>
    </source>
</reference>
<gene>
    <name evidence="3" type="ORF">DFH08DRAFT_1003350</name>
</gene>
<evidence type="ECO:0000313" key="4">
    <source>
        <dbReference type="Proteomes" id="UP001218218"/>
    </source>
</evidence>
<keyword evidence="4" id="KW-1185">Reference proteome</keyword>
<accession>A0AAD7AR57</accession>
<dbReference type="Pfam" id="PF12937">
    <property type="entry name" value="F-box-like"/>
    <property type="match status" value="1"/>
</dbReference>
<evidence type="ECO:0000313" key="3">
    <source>
        <dbReference type="EMBL" id="KAJ7366391.1"/>
    </source>
</evidence>
<dbReference type="Gene3D" id="3.80.10.10">
    <property type="entry name" value="Ribonuclease Inhibitor"/>
    <property type="match status" value="1"/>
</dbReference>
<comment type="caution">
    <text evidence="3">The sequence shown here is derived from an EMBL/GenBank/DDBJ whole genome shotgun (WGS) entry which is preliminary data.</text>
</comment>
<dbReference type="SUPFAM" id="SSF81383">
    <property type="entry name" value="F-box domain"/>
    <property type="match status" value="1"/>
</dbReference>
<dbReference type="SUPFAM" id="SSF52047">
    <property type="entry name" value="RNI-like"/>
    <property type="match status" value="1"/>
</dbReference>
<dbReference type="InterPro" id="IPR032675">
    <property type="entry name" value="LRR_dom_sf"/>
</dbReference>
<proteinExistence type="predicted"/>
<evidence type="ECO:0000256" key="1">
    <source>
        <dbReference type="SAM" id="Coils"/>
    </source>
</evidence>
<dbReference type="InterPro" id="IPR001810">
    <property type="entry name" value="F-box_dom"/>
</dbReference>
<dbReference type="EMBL" id="JARIHO010000002">
    <property type="protein sequence ID" value="KAJ7366391.1"/>
    <property type="molecule type" value="Genomic_DNA"/>
</dbReference>
<evidence type="ECO:0000259" key="2">
    <source>
        <dbReference type="Pfam" id="PF12937"/>
    </source>
</evidence>
<organism evidence="3 4">
    <name type="scientific">Mycena albidolilacea</name>
    <dbReference type="NCBI Taxonomy" id="1033008"/>
    <lineage>
        <taxon>Eukaryota</taxon>
        <taxon>Fungi</taxon>
        <taxon>Dikarya</taxon>
        <taxon>Basidiomycota</taxon>
        <taxon>Agaricomycotina</taxon>
        <taxon>Agaricomycetes</taxon>
        <taxon>Agaricomycetidae</taxon>
        <taxon>Agaricales</taxon>
        <taxon>Marasmiineae</taxon>
        <taxon>Mycenaceae</taxon>
        <taxon>Mycena</taxon>
    </lineage>
</organism>
<dbReference type="Proteomes" id="UP001218218">
    <property type="component" value="Unassembled WGS sequence"/>
</dbReference>